<evidence type="ECO:0000256" key="4">
    <source>
        <dbReference type="SAM" id="MobiDB-lite"/>
    </source>
</evidence>
<evidence type="ECO:0000256" key="3">
    <source>
        <dbReference type="RuleBase" id="RU000524"/>
    </source>
</evidence>
<evidence type="ECO:0000256" key="1">
    <source>
        <dbReference type="ARBA" id="ARBA00023125"/>
    </source>
</evidence>
<comment type="subunit">
    <text evidence="2">Homotetramer.</text>
</comment>
<accession>A0A2M6WLF1</accession>
<dbReference type="Gene3D" id="2.40.50.140">
    <property type="entry name" value="Nucleic acid-binding proteins"/>
    <property type="match status" value="1"/>
</dbReference>
<dbReference type="Pfam" id="PF00436">
    <property type="entry name" value="SSB"/>
    <property type="match status" value="1"/>
</dbReference>
<dbReference type="GO" id="GO:0006260">
    <property type="term" value="P:DNA replication"/>
    <property type="evidence" value="ECO:0007669"/>
    <property type="project" value="InterPro"/>
</dbReference>
<evidence type="ECO:0000313" key="5">
    <source>
        <dbReference type="EMBL" id="PIT93602.1"/>
    </source>
</evidence>
<evidence type="ECO:0000256" key="2">
    <source>
        <dbReference type="HAMAP-Rule" id="MF_00984"/>
    </source>
</evidence>
<dbReference type="NCBIfam" id="TIGR00621">
    <property type="entry name" value="ssb"/>
    <property type="match status" value="1"/>
</dbReference>
<protein>
    <recommendedName>
        <fullName evidence="2 3">Single-stranded DNA-binding protein</fullName>
        <shortName evidence="2">SSB</shortName>
    </recommendedName>
</protein>
<dbReference type="GO" id="GO:0009295">
    <property type="term" value="C:nucleoid"/>
    <property type="evidence" value="ECO:0007669"/>
    <property type="project" value="TreeGrafter"/>
</dbReference>
<dbReference type="SUPFAM" id="SSF50249">
    <property type="entry name" value="Nucleic acid-binding proteins"/>
    <property type="match status" value="1"/>
</dbReference>
<gene>
    <name evidence="5" type="ORF">COU00_03445</name>
</gene>
<feature type="region of interest" description="Disordered" evidence="4">
    <location>
        <begin position="146"/>
        <end position="174"/>
    </location>
</feature>
<dbReference type="EMBL" id="PFAS01000059">
    <property type="protein sequence ID" value="PIT93602.1"/>
    <property type="molecule type" value="Genomic_DNA"/>
</dbReference>
<dbReference type="PROSITE" id="PS50935">
    <property type="entry name" value="SSB"/>
    <property type="match status" value="1"/>
</dbReference>
<keyword evidence="1 2" id="KW-0238">DNA-binding</keyword>
<comment type="caution">
    <text evidence="5">The sequence shown here is derived from an EMBL/GenBank/DDBJ whole genome shotgun (WGS) entry which is preliminary data.</text>
</comment>
<dbReference type="InterPro" id="IPR011344">
    <property type="entry name" value="ssDNA-bd"/>
</dbReference>
<dbReference type="Proteomes" id="UP000229335">
    <property type="component" value="Unassembled WGS sequence"/>
</dbReference>
<organism evidence="5 6">
    <name type="scientific">Candidatus Falkowbacteria bacterium CG10_big_fil_rev_8_21_14_0_10_43_11</name>
    <dbReference type="NCBI Taxonomy" id="1974568"/>
    <lineage>
        <taxon>Bacteria</taxon>
        <taxon>Candidatus Falkowiibacteriota</taxon>
    </lineage>
</organism>
<reference evidence="6" key="1">
    <citation type="submission" date="2017-09" db="EMBL/GenBank/DDBJ databases">
        <title>Depth-based differentiation of microbial function through sediment-hosted aquifers and enrichment of novel symbionts in the deep terrestrial subsurface.</title>
        <authorList>
            <person name="Probst A.J."/>
            <person name="Ladd B."/>
            <person name="Jarett J.K."/>
            <person name="Geller-Mcgrath D.E."/>
            <person name="Sieber C.M.K."/>
            <person name="Emerson J.B."/>
            <person name="Anantharaman K."/>
            <person name="Thomas B.C."/>
            <person name="Malmstrom R."/>
            <person name="Stieglmeier M."/>
            <person name="Klingl A."/>
            <person name="Woyke T."/>
            <person name="Ryan C.M."/>
            <person name="Banfield J.F."/>
        </authorList>
    </citation>
    <scope>NUCLEOTIDE SEQUENCE [LARGE SCALE GENOMIC DNA]</scope>
</reference>
<dbReference type="PANTHER" id="PTHR10302">
    <property type="entry name" value="SINGLE-STRANDED DNA-BINDING PROTEIN"/>
    <property type="match status" value="1"/>
</dbReference>
<dbReference type="PANTHER" id="PTHR10302:SF27">
    <property type="entry name" value="SINGLE-STRANDED DNA-BINDING PROTEIN"/>
    <property type="match status" value="1"/>
</dbReference>
<dbReference type="GO" id="GO:0003697">
    <property type="term" value="F:single-stranded DNA binding"/>
    <property type="evidence" value="ECO:0007669"/>
    <property type="project" value="UniProtKB-UniRule"/>
</dbReference>
<comment type="caution">
    <text evidence="2">Lacks conserved residue(s) required for the propagation of feature annotation.</text>
</comment>
<dbReference type="CDD" id="cd04496">
    <property type="entry name" value="SSB_OBF"/>
    <property type="match status" value="1"/>
</dbReference>
<sequence length="174" mass="19068">MNLNRAMLIGNLTRDPEVRTTASGQTVASFSVATNYSWTDASGARQQKPEFHNIVAWRKLAEICGTYLKKGKQIYIEGRLQTRDWVGQDGVKRNRTEIIADNMIMLGSPTGAGSGYNQPAPARPMSAPIMPSAPVEEIPTIDQEVPSNFAAPDNFSAPSEADTEEEIKVENIPF</sequence>
<dbReference type="InterPro" id="IPR012340">
    <property type="entry name" value="NA-bd_OB-fold"/>
</dbReference>
<dbReference type="HAMAP" id="MF_00984">
    <property type="entry name" value="SSB"/>
    <property type="match status" value="1"/>
</dbReference>
<proteinExistence type="inferred from homology"/>
<evidence type="ECO:0000313" key="6">
    <source>
        <dbReference type="Proteomes" id="UP000229335"/>
    </source>
</evidence>
<dbReference type="AlphaFoldDB" id="A0A2M6WLF1"/>
<dbReference type="InterPro" id="IPR000424">
    <property type="entry name" value="Primosome_PriB/ssb"/>
</dbReference>
<name>A0A2M6WLF1_9BACT</name>